<feature type="transmembrane region" description="Helical" evidence="9">
    <location>
        <begin position="970"/>
        <end position="989"/>
    </location>
</feature>
<keyword evidence="12" id="KW-1185">Reference proteome</keyword>
<feature type="compositionally biased region" description="Basic and acidic residues" evidence="8">
    <location>
        <begin position="1"/>
        <end position="11"/>
    </location>
</feature>
<reference evidence="11" key="2">
    <citation type="journal article" date="2023" name="Microbiol Resour">
        <title>Decontamination and Annotation of the Draft Genome Sequence of the Oomycete Lagenidium giganteum ARSEF 373.</title>
        <authorList>
            <person name="Morgan W.R."/>
            <person name="Tartar A."/>
        </authorList>
    </citation>
    <scope>NUCLEOTIDE SEQUENCE</scope>
    <source>
        <strain evidence="11">ARSEF 373</strain>
    </source>
</reference>
<dbReference type="PANTHER" id="PTHR45638:SF11">
    <property type="entry name" value="CYCLIC NUCLEOTIDE-GATED CATION CHANNEL SUBUNIT A"/>
    <property type="match status" value="1"/>
</dbReference>
<feature type="transmembrane region" description="Helical" evidence="9">
    <location>
        <begin position="452"/>
        <end position="478"/>
    </location>
</feature>
<dbReference type="InterPro" id="IPR005821">
    <property type="entry name" value="Ion_trans_dom"/>
</dbReference>
<evidence type="ECO:0000256" key="1">
    <source>
        <dbReference type="ARBA" id="ARBA00004141"/>
    </source>
</evidence>
<dbReference type="PANTHER" id="PTHR45638">
    <property type="entry name" value="CYCLIC NUCLEOTIDE-GATED CATION CHANNEL SUBUNIT A"/>
    <property type="match status" value="1"/>
</dbReference>
<dbReference type="SUPFAM" id="SSF81324">
    <property type="entry name" value="Voltage-gated potassium channels"/>
    <property type="match status" value="3"/>
</dbReference>
<feature type="transmembrane region" description="Helical" evidence="9">
    <location>
        <begin position="686"/>
        <end position="705"/>
    </location>
</feature>
<feature type="transmembrane region" description="Helical" evidence="9">
    <location>
        <begin position="84"/>
        <end position="106"/>
    </location>
</feature>
<dbReference type="SUPFAM" id="SSF51206">
    <property type="entry name" value="cAMP-binding domain-like"/>
    <property type="match status" value="2"/>
</dbReference>
<reference evidence="11" key="1">
    <citation type="submission" date="2022-11" db="EMBL/GenBank/DDBJ databases">
        <authorList>
            <person name="Morgan W.R."/>
            <person name="Tartar A."/>
        </authorList>
    </citation>
    <scope>NUCLEOTIDE SEQUENCE</scope>
    <source>
        <strain evidence="11">ARSEF 373</strain>
    </source>
</reference>
<accession>A0AAV2YYY2</accession>
<feature type="domain" description="Cyclic nucleotide-binding" evidence="10">
    <location>
        <begin position="440"/>
        <end position="467"/>
    </location>
</feature>
<dbReference type="Gene3D" id="1.10.287.70">
    <property type="match status" value="2"/>
</dbReference>
<keyword evidence="2" id="KW-0813">Transport</keyword>
<dbReference type="Pfam" id="PF00520">
    <property type="entry name" value="Ion_trans"/>
    <property type="match status" value="2"/>
</dbReference>
<dbReference type="Gene3D" id="1.10.287.630">
    <property type="entry name" value="Helix hairpin bin"/>
    <property type="match status" value="1"/>
</dbReference>
<comment type="caution">
    <text evidence="11">The sequence shown here is derived from an EMBL/GenBank/DDBJ whole genome shotgun (WGS) entry which is preliminary data.</text>
</comment>
<evidence type="ECO:0000256" key="6">
    <source>
        <dbReference type="ARBA" id="ARBA00023136"/>
    </source>
</evidence>
<keyword evidence="6 9" id="KW-0472">Membrane</keyword>
<feature type="region of interest" description="Disordered" evidence="8">
    <location>
        <begin position="911"/>
        <end position="947"/>
    </location>
</feature>
<evidence type="ECO:0000256" key="7">
    <source>
        <dbReference type="ARBA" id="ARBA00023286"/>
    </source>
</evidence>
<evidence type="ECO:0000259" key="10">
    <source>
        <dbReference type="PROSITE" id="PS50042"/>
    </source>
</evidence>
<comment type="subcellular location">
    <subcellularLocation>
        <location evidence="1">Membrane</location>
        <topology evidence="1">Multi-pass membrane protein</topology>
    </subcellularLocation>
</comment>
<gene>
    <name evidence="11" type="ORF">N0F65_004002</name>
</gene>
<dbReference type="GO" id="GO:0044877">
    <property type="term" value="F:protein-containing complex binding"/>
    <property type="evidence" value="ECO:0007669"/>
    <property type="project" value="TreeGrafter"/>
</dbReference>
<keyword evidence="3 9" id="KW-0812">Transmembrane</keyword>
<evidence type="ECO:0000256" key="2">
    <source>
        <dbReference type="ARBA" id="ARBA00022448"/>
    </source>
</evidence>
<keyword evidence="7" id="KW-0407">Ion channel</keyword>
<evidence type="ECO:0000256" key="4">
    <source>
        <dbReference type="ARBA" id="ARBA00022989"/>
    </source>
</evidence>
<name>A0AAV2YYY2_9STRA</name>
<keyword evidence="7" id="KW-1071">Ligand-gated ion channel</keyword>
<dbReference type="GO" id="GO:0005221">
    <property type="term" value="F:intracellularly cyclic nucleotide-activated monoatomic cation channel activity"/>
    <property type="evidence" value="ECO:0007669"/>
    <property type="project" value="InterPro"/>
</dbReference>
<dbReference type="PROSITE" id="PS50042">
    <property type="entry name" value="CNMP_BINDING_3"/>
    <property type="match status" value="2"/>
</dbReference>
<dbReference type="InterPro" id="IPR050866">
    <property type="entry name" value="CNG_cation_channel"/>
</dbReference>
<feature type="transmembrane region" description="Helical" evidence="9">
    <location>
        <begin position="112"/>
        <end position="133"/>
    </location>
</feature>
<dbReference type="InterPro" id="IPR014710">
    <property type="entry name" value="RmlC-like_jellyroll"/>
</dbReference>
<feature type="compositionally biased region" description="Polar residues" evidence="8">
    <location>
        <begin position="926"/>
        <end position="947"/>
    </location>
</feature>
<feature type="region of interest" description="Disordered" evidence="8">
    <location>
        <begin position="1"/>
        <end position="21"/>
    </location>
</feature>
<dbReference type="InterPro" id="IPR018490">
    <property type="entry name" value="cNMP-bd_dom_sf"/>
</dbReference>
<evidence type="ECO:0000256" key="8">
    <source>
        <dbReference type="SAM" id="MobiDB-lite"/>
    </source>
</evidence>
<evidence type="ECO:0000313" key="12">
    <source>
        <dbReference type="Proteomes" id="UP001146120"/>
    </source>
</evidence>
<evidence type="ECO:0000256" key="5">
    <source>
        <dbReference type="ARBA" id="ARBA00023065"/>
    </source>
</evidence>
<evidence type="ECO:0000256" key="9">
    <source>
        <dbReference type="SAM" id="Phobius"/>
    </source>
</evidence>
<dbReference type="InterPro" id="IPR000595">
    <property type="entry name" value="cNMP-bd_dom"/>
</dbReference>
<evidence type="ECO:0000256" key="3">
    <source>
        <dbReference type="ARBA" id="ARBA00022692"/>
    </source>
</evidence>
<dbReference type="AlphaFoldDB" id="A0AAV2YYY2"/>
<protein>
    <recommendedName>
        <fullName evidence="10">Cyclic nucleotide-binding domain-containing protein</fullName>
    </recommendedName>
</protein>
<organism evidence="11 12">
    <name type="scientific">Lagenidium giganteum</name>
    <dbReference type="NCBI Taxonomy" id="4803"/>
    <lineage>
        <taxon>Eukaryota</taxon>
        <taxon>Sar</taxon>
        <taxon>Stramenopiles</taxon>
        <taxon>Oomycota</taxon>
        <taxon>Peronosporomycetes</taxon>
        <taxon>Pythiales</taxon>
        <taxon>Pythiaceae</taxon>
    </lineage>
</organism>
<dbReference type="EMBL" id="DAKRPA010000097">
    <property type="protein sequence ID" value="DAZ98786.1"/>
    <property type="molecule type" value="Genomic_DNA"/>
</dbReference>
<feature type="domain" description="Cyclic nucleotide-binding" evidence="10">
    <location>
        <begin position="835"/>
        <end position="883"/>
    </location>
</feature>
<proteinExistence type="predicted"/>
<sequence length="1071" mass="124430">MADRKGSDRKSGKVQPADLPAREGRRLSVAEQVANVPRRVSNALLEIYHLIARHQEQQRQQQRRWWSPILLKNAIDAESNLRMWWLLALQLNLMYNWMVIPLQLAFSLLDQPSWYVIIFNTIADVVLWLDLYFNCNLSYTENLEKIYDTTRIVQRYLRGAFLFDLACVMPYWVIAPTVHHAALRIPRLLRVWHVQRHFVEVDEHFQLNSKRRLMLFGVLLVMLYHIIACLHFSITYKEGFGDAVNDTWIPSDDINLTQINDTTFVLGTDYYDASDAEIGYIASMQYFRSLYYAANVLTALGRTIEPATNVQYGVALVFMLSGFFITAIVVDNVQKRFTASAFEQKEFFATRSRIQLFLRRQNAPLSIHKRVNAFLDFWWSSHRGAVIGELLEELPESIKREVMHSICKPALQTLALLVGVRPVLAQLQHVFVENVKFILYGQGEIIYRQGDYASGIFFLLEGEVCVIATISGCILLFVSREHLQALHRPFGTLSEALLALERRLLDPKIAKASELGSTTRRKGRNFLMRRLFGDLEFCFDPDSIHILTWETWVFLAMTIQWATVMFHICFGVSAHNRTLVDVIMVLLELTFVLDMFIRSHLGYYEFGNKVMDIRVIQRRYFHSLEFMIDLIALLPLYIINWSTTADNRLELLNVNKLFRLFKVPGQFTALQNKYLKVTLELRLFKLVYYAFMVSHLCGCIWFDFASHSSGVRAGSVNETSFGEYKWLPPEKLKNETLNVQYFASLFWSFGLMSASSPGELPKTTSHCIFSVITMTCGFFLFAYVIAIEDQMKTYFFFKRFHSITQEYLLERCLPPSLLTDIRMVHLQPMIVKVSFLAGMEGSVTRMLVSQFNQVLIVRDEFVYKFGEEGSDMYFVFTGLLDTLLPLDEFMRESSVFERKTSLSIAFKNRLDDEDDKSPSKRKHSQSSRLLNTTNSTQMTETSHTAQSKFKMPKLVSALLHGTAAQNGPHLLWLKLIIFTTLYVAILVPYRIAFDSMERAEWLPDLLREIELFCEFVFIWDIWVNWRLKESVESMELYEQDHRQAYRKERIIWDLLAAVPVDYILSSVVESP</sequence>
<dbReference type="Gene3D" id="2.60.120.10">
    <property type="entry name" value="Jelly Rolls"/>
    <property type="match status" value="2"/>
</dbReference>
<feature type="transmembrane region" description="Helical" evidence="9">
    <location>
        <begin position="552"/>
        <end position="573"/>
    </location>
</feature>
<feature type="transmembrane region" description="Helical" evidence="9">
    <location>
        <begin position="768"/>
        <end position="787"/>
    </location>
</feature>
<dbReference type="GO" id="GO:0016020">
    <property type="term" value="C:membrane"/>
    <property type="evidence" value="ECO:0007669"/>
    <property type="project" value="UniProtKB-SubCell"/>
</dbReference>
<keyword evidence="4 9" id="KW-1133">Transmembrane helix</keyword>
<keyword evidence="5" id="KW-0406">Ion transport</keyword>
<evidence type="ECO:0000313" key="11">
    <source>
        <dbReference type="EMBL" id="DAZ98786.1"/>
    </source>
</evidence>
<feature type="transmembrane region" description="Helical" evidence="9">
    <location>
        <begin position="213"/>
        <end position="234"/>
    </location>
</feature>
<dbReference type="Proteomes" id="UP001146120">
    <property type="component" value="Unassembled WGS sequence"/>
</dbReference>
<feature type="transmembrane region" description="Helical" evidence="9">
    <location>
        <begin position="310"/>
        <end position="330"/>
    </location>
</feature>